<feature type="domain" description="OmpR/PhoB-type" evidence="3">
    <location>
        <begin position="69"/>
        <end position="167"/>
    </location>
</feature>
<dbReference type="InterPro" id="IPR036388">
    <property type="entry name" value="WH-like_DNA-bd_sf"/>
</dbReference>
<evidence type="ECO:0000313" key="4">
    <source>
        <dbReference type="EMBL" id="TNH21667.1"/>
    </source>
</evidence>
<evidence type="ECO:0000256" key="1">
    <source>
        <dbReference type="ARBA" id="ARBA00023125"/>
    </source>
</evidence>
<comment type="caution">
    <text evidence="4">The sequence shown here is derived from an EMBL/GenBank/DDBJ whole genome shotgun (WGS) entry which is preliminary data.</text>
</comment>
<dbReference type="SMART" id="SM00862">
    <property type="entry name" value="Trans_reg_C"/>
    <property type="match status" value="1"/>
</dbReference>
<gene>
    <name evidence="4" type="ORF">FHG89_31105</name>
</gene>
<dbReference type="CDD" id="cd00383">
    <property type="entry name" value="trans_reg_C"/>
    <property type="match status" value="1"/>
</dbReference>
<dbReference type="Proteomes" id="UP000306145">
    <property type="component" value="Unassembled WGS sequence"/>
</dbReference>
<evidence type="ECO:0000313" key="5">
    <source>
        <dbReference type="Proteomes" id="UP000306145"/>
    </source>
</evidence>
<protein>
    <submittedName>
        <fullName evidence="4">Winged helix-turn-helix transcriptional regulator</fullName>
    </submittedName>
</protein>
<evidence type="ECO:0000259" key="3">
    <source>
        <dbReference type="PROSITE" id="PS51755"/>
    </source>
</evidence>
<keyword evidence="5" id="KW-1185">Reference proteome</keyword>
<reference evidence="4 5" key="1">
    <citation type="submission" date="2019-06" db="EMBL/GenBank/DDBJ databases">
        <title>Micromonospora ordensis sp. nov., isolated from deep marine sediment.</title>
        <authorList>
            <person name="Veyisoglu A."/>
            <person name="Carro L."/>
            <person name="Klenk H.-P."/>
            <person name="Sahin N."/>
        </authorList>
    </citation>
    <scope>NUCLEOTIDE SEQUENCE [LARGE SCALE GENOMIC DNA]</scope>
    <source>
        <strain evidence="4 5">S2509</strain>
    </source>
</reference>
<accession>A0A5C4Q8P0</accession>
<keyword evidence="1 2" id="KW-0238">DNA-binding</keyword>
<dbReference type="Pfam" id="PF00486">
    <property type="entry name" value="Trans_reg_C"/>
    <property type="match status" value="1"/>
</dbReference>
<dbReference type="InterPro" id="IPR016032">
    <property type="entry name" value="Sig_transdc_resp-reg_C-effctor"/>
</dbReference>
<dbReference type="GO" id="GO:0003677">
    <property type="term" value="F:DNA binding"/>
    <property type="evidence" value="ECO:0007669"/>
    <property type="project" value="UniProtKB-UniRule"/>
</dbReference>
<evidence type="ECO:0000256" key="2">
    <source>
        <dbReference type="PROSITE-ProRule" id="PRU01091"/>
    </source>
</evidence>
<name>A0A5C4Q8P0_9ACTN</name>
<dbReference type="InterPro" id="IPR001867">
    <property type="entry name" value="OmpR/PhoB-type_DNA-bd"/>
</dbReference>
<dbReference type="PROSITE" id="PS51755">
    <property type="entry name" value="OMPR_PHOB"/>
    <property type="match status" value="1"/>
</dbReference>
<sequence length="172" mass="18274">MEFTGGGGVAGAGVPIVVCVSADVSVRERVVRQLDGVGPVVSCADLTELRTMLFPAPSGATTLPPTVPPGPVSWGELVVDRAGQRVTWRGDPLPLSRTERELLARLIGPPLVVWSHEQLFASVWSDAYLGDSAVLHSAIRRLRHKLRSLPGGPRVHTVRGVGYRLDPPPGPA</sequence>
<dbReference type="GO" id="GO:0006355">
    <property type="term" value="P:regulation of DNA-templated transcription"/>
    <property type="evidence" value="ECO:0007669"/>
    <property type="project" value="InterPro"/>
</dbReference>
<dbReference type="EMBL" id="VDFY01000290">
    <property type="protein sequence ID" value="TNH21667.1"/>
    <property type="molecule type" value="Genomic_DNA"/>
</dbReference>
<dbReference type="GO" id="GO:0000160">
    <property type="term" value="P:phosphorelay signal transduction system"/>
    <property type="evidence" value="ECO:0007669"/>
    <property type="project" value="InterPro"/>
</dbReference>
<dbReference type="Gene3D" id="1.10.10.10">
    <property type="entry name" value="Winged helix-like DNA-binding domain superfamily/Winged helix DNA-binding domain"/>
    <property type="match status" value="1"/>
</dbReference>
<organism evidence="4 5">
    <name type="scientific">Micromonospora orduensis</name>
    <dbReference type="NCBI Taxonomy" id="1420891"/>
    <lineage>
        <taxon>Bacteria</taxon>
        <taxon>Bacillati</taxon>
        <taxon>Actinomycetota</taxon>
        <taxon>Actinomycetes</taxon>
        <taxon>Micromonosporales</taxon>
        <taxon>Micromonosporaceae</taxon>
        <taxon>Micromonospora</taxon>
    </lineage>
</organism>
<feature type="DNA-binding region" description="OmpR/PhoB-type" evidence="2">
    <location>
        <begin position="69"/>
        <end position="167"/>
    </location>
</feature>
<dbReference type="SUPFAM" id="SSF46894">
    <property type="entry name" value="C-terminal effector domain of the bipartite response regulators"/>
    <property type="match status" value="1"/>
</dbReference>
<dbReference type="AlphaFoldDB" id="A0A5C4Q8P0"/>
<dbReference type="OrthoDB" id="3400141at2"/>
<proteinExistence type="predicted"/>